<dbReference type="SUPFAM" id="SSF53448">
    <property type="entry name" value="Nucleotide-diphospho-sugar transferases"/>
    <property type="match status" value="1"/>
</dbReference>
<dbReference type="AlphaFoldDB" id="A0A8E2IDG1"/>
<protein>
    <recommendedName>
        <fullName evidence="8">Probable molybdenum cofactor guanylyltransferase</fullName>
        <shortName evidence="8">MoCo guanylyltransferase</shortName>
        <ecNumber evidence="8">2.7.7.77</ecNumber>
    </recommendedName>
    <alternativeName>
        <fullName evidence="8">GTP:molybdopterin guanylyltransferase</fullName>
    </alternativeName>
    <alternativeName>
        <fullName evidence="8">Mo-MPT guanylyltransferase</fullName>
    </alternativeName>
    <alternativeName>
        <fullName evidence="8">Molybdopterin guanylyltransferase</fullName>
    </alternativeName>
    <alternativeName>
        <fullName evidence="8">Molybdopterin-guanine dinucleotide synthase</fullName>
        <shortName evidence="8">MGD synthase</shortName>
    </alternativeName>
</protein>
<dbReference type="InterPro" id="IPR013482">
    <property type="entry name" value="Molybde_CF_guanTrfase"/>
</dbReference>
<proteinExistence type="inferred from homology"/>
<dbReference type="PANTHER" id="PTHR19136">
    <property type="entry name" value="MOLYBDENUM COFACTOR GUANYLYLTRANSFERASE"/>
    <property type="match status" value="1"/>
</dbReference>
<keyword evidence="7 8" id="KW-0501">Molybdenum cofactor biosynthesis</keyword>
<keyword evidence="2 8" id="KW-0808">Transferase</keyword>
<dbReference type="EC" id="2.7.7.77" evidence="8"/>
<keyword evidence="1 8" id="KW-0963">Cytoplasm</keyword>
<evidence type="ECO:0000256" key="6">
    <source>
        <dbReference type="ARBA" id="ARBA00023134"/>
    </source>
</evidence>
<feature type="binding site" evidence="8">
    <location>
        <position position="63"/>
    </location>
    <ligand>
        <name>GTP</name>
        <dbReference type="ChEBI" id="CHEBI:37565"/>
    </ligand>
</feature>
<dbReference type="HAMAP" id="MF_00316">
    <property type="entry name" value="MobA"/>
    <property type="match status" value="1"/>
</dbReference>
<reference evidence="10 11" key="1">
    <citation type="submission" date="2017-01" db="EMBL/GenBank/DDBJ databases">
        <title>Draft genome sequence of Bacillus oleronius.</title>
        <authorList>
            <person name="Allam M."/>
        </authorList>
    </citation>
    <scope>NUCLEOTIDE SEQUENCE [LARGE SCALE GENOMIC DNA]</scope>
    <source>
        <strain evidence="10 11">DSM 9356</strain>
    </source>
</reference>
<dbReference type="RefSeq" id="WP_078109664.1">
    <property type="nucleotide sequence ID" value="NZ_BOQX01000005.1"/>
</dbReference>
<comment type="function">
    <text evidence="8">Transfers a GMP moiety from GTP to Mo-molybdopterin (Mo-MPT) cofactor (Moco or molybdenum cofactor) to form Mo-molybdopterin guanine dinucleotide (Mo-MGD) cofactor.</text>
</comment>
<comment type="caution">
    <text evidence="10">The sequence shown here is derived from an EMBL/GenBank/DDBJ whole genome shotgun (WGS) entry which is preliminary data.</text>
</comment>
<dbReference type="GeneID" id="79868924"/>
<dbReference type="GO" id="GO:0046872">
    <property type="term" value="F:metal ion binding"/>
    <property type="evidence" value="ECO:0007669"/>
    <property type="project" value="UniProtKB-KW"/>
</dbReference>
<comment type="caution">
    <text evidence="8">Lacks conserved residue(s) required for the propagation of feature annotation.</text>
</comment>
<feature type="binding site" evidence="8">
    <location>
        <begin position="6"/>
        <end position="8"/>
    </location>
    <ligand>
        <name>GTP</name>
        <dbReference type="ChEBI" id="CHEBI:37565"/>
    </ligand>
</feature>
<keyword evidence="5 8" id="KW-0460">Magnesium</keyword>
<feature type="binding site" evidence="8">
    <location>
        <position position="94"/>
    </location>
    <ligand>
        <name>GTP</name>
        <dbReference type="ChEBI" id="CHEBI:37565"/>
    </ligand>
</feature>
<feature type="binding site" evidence="8">
    <location>
        <position position="18"/>
    </location>
    <ligand>
        <name>GTP</name>
        <dbReference type="ChEBI" id="CHEBI:37565"/>
    </ligand>
</feature>
<keyword evidence="4 8" id="KW-0547">Nucleotide-binding</keyword>
<dbReference type="CDD" id="cd02503">
    <property type="entry name" value="MobA"/>
    <property type="match status" value="1"/>
</dbReference>
<accession>A0A8E2IDG1</accession>
<dbReference type="GO" id="GO:0005525">
    <property type="term" value="F:GTP binding"/>
    <property type="evidence" value="ECO:0007669"/>
    <property type="project" value="UniProtKB-UniRule"/>
</dbReference>
<dbReference type="GO" id="GO:0061603">
    <property type="term" value="F:molybdenum cofactor guanylyltransferase activity"/>
    <property type="evidence" value="ECO:0007669"/>
    <property type="project" value="UniProtKB-EC"/>
</dbReference>
<sequence>MDTIILAGGKSSRMGENKALLTIGEMRVIDRLVDEYSTISHQIILITNQPEVYDDLRVTIKSDVKEFRGQGPLAGIYTGLKEATTATSLIIACDMPFASSAMGGWLEAELVQGDYDAVIPSEDGQLHPLFGAYNRRIVPVVRNCLVEKKRRVTDLLSQLHMKIVEKQDAPKDLQDIWNDSFWNMNTKEDYRLALEIDRRIRGDKHEL</sequence>
<comment type="domain">
    <text evidence="8">The N-terminal domain determines nucleotide recognition and specific binding, while the C-terminal domain determines the specific binding to the target protein.</text>
</comment>
<evidence type="ECO:0000256" key="4">
    <source>
        <dbReference type="ARBA" id="ARBA00022741"/>
    </source>
</evidence>
<comment type="similarity">
    <text evidence="8">Belongs to the MobA family.</text>
</comment>
<dbReference type="Gene3D" id="3.90.550.10">
    <property type="entry name" value="Spore Coat Polysaccharide Biosynthesis Protein SpsA, Chain A"/>
    <property type="match status" value="1"/>
</dbReference>
<evidence type="ECO:0000256" key="5">
    <source>
        <dbReference type="ARBA" id="ARBA00022842"/>
    </source>
</evidence>
<dbReference type="InterPro" id="IPR025877">
    <property type="entry name" value="MobA-like_NTP_Trfase"/>
</dbReference>
<evidence type="ECO:0000313" key="10">
    <source>
        <dbReference type="EMBL" id="OOP69388.1"/>
    </source>
</evidence>
<dbReference type="EMBL" id="MTLA01000055">
    <property type="protein sequence ID" value="OOP69388.1"/>
    <property type="molecule type" value="Genomic_DNA"/>
</dbReference>
<dbReference type="GO" id="GO:0006777">
    <property type="term" value="P:Mo-molybdopterin cofactor biosynthetic process"/>
    <property type="evidence" value="ECO:0007669"/>
    <property type="project" value="UniProtKB-KW"/>
</dbReference>
<evidence type="ECO:0000313" key="11">
    <source>
        <dbReference type="Proteomes" id="UP000189761"/>
    </source>
</evidence>
<evidence type="ECO:0000256" key="2">
    <source>
        <dbReference type="ARBA" id="ARBA00022679"/>
    </source>
</evidence>
<evidence type="ECO:0000256" key="3">
    <source>
        <dbReference type="ARBA" id="ARBA00022723"/>
    </source>
</evidence>
<dbReference type="Proteomes" id="UP000189761">
    <property type="component" value="Unassembled WGS sequence"/>
</dbReference>
<feature type="domain" description="MobA-like NTP transferase" evidence="9">
    <location>
        <begin position="4"/>
        <end position="158"/>
    </location>
</feature>
<evidence type="ECO:0000259" key="9">
    <source>
        <dbReference type="Pfam" id="PF12804"/>
    </source>
</evidence>
<comment type="catalytic activity">
    <reaction evidence="8">
        <text>Mo-molybdopterin + GTP + H(+) = Mo-molybdopterin guanine dinucleotide + diphosphate</text>
        <dbReference type="Rhea" id="RHEA:34243"/>
        <dbReference type="ChEBI" id="CHEBI:15378"/>
        <dbReference type="ChEBI" id="CHEBI:33019"/>
        <dbReference type="ChEBI" id="CHEBI:37565"/>
        <dbReference type="ChEBI" id="CHEBI:71302"/>
        <dbReference type="ChEBI" id="CHEBI:71310"/>
        <dbReference type="EC" id="2.7.7.77"/>
    </reaction>
</comment>
<name>A0A8E2IDG1_9BACI</name>
<dbReference type="Pfam" id="PF12804">
    <property type="entry name" value="NTP_transf_3"/>
    <property type="match status" value="1"/>
</dbReference>
<keyword evidence="3 8" id="KW-0479">Metal-binding</keyword>
<keyword evidence="11" id="KW-1185">Reference proteome</keyword>
<dbReference type="InterPro" id="IPR029044">
    <property type="entry name" value="Nucleotide-diphossugar_trans"/>
</dbReference>
<evidence type="ECO:0000256" key="7">
    <source>
        <dbReference type="ARBA" id="ARBA00023150"/>
    </source>
</evidence>
<evidence type="ECO:0000256" key="8">
    <source>
        <dbReference type="HAMAP-Rule" id="MF_00316"/>
    </source>
</evidence>
<organism evidence="10 11">
    <name type="scientific">Heyndrickxia oleronia</name>
    <dbReference type="NCBI Taxonomy" id="38875"/>
    <lineage>
        <taxon>Bacteria</taxon>
        <taxon>Bacillati</taxon>
        <taxon>Bacillota</taxon>
        <taxon>Bacilli</taxon>
        <taxon>Bacillales</taxon>
        <taxon>Bacillaceae</taxon>
        <taxon>Heyndrickxia</taxon>
    </lineage>
</organism>
<gene>
    <name evidence="8" type="primary">mobA</name>
    <name evidence="10" type="ORF">BWZ43_05385</name>
</gene>
<feature type="binding site" evidence="8">
    <location>
        <position position="94"/>
    </location>
    <ligand>
        <name>Mg(2+)</name>
        <dbReference type="ChEBI" id="CHEBI:18420"/>
    </ligand>
</feature>
<comment type="cofactor">
    <cofactor evidence="8">
        <name>Mg(2+)</name>
        <dbReference type="ChEBI" id="CHEBI:18420"/>
    </cofactor>
</comment>
<dbReference type="PANTHER" id="PTHR19136:SF81">
    <property type="entry name" value="MOLYBDENUM COFACTOR GUANYLYLTRANSFERASE"/>
    <property type="match status" value="1"/>
</dbReference>
<keyword evidence="6 8" id="KW-0342">GTP-binding</keyword>
<evidence type="ECO:0000256" key="1">
    <source>
        <dbReference type="ARBA" id="ARBA00022490"/>
    </source>
</evidence>
<dbReference type="GO" id="GO:0005737">
    <property type="term" value="C:cytoplasm"/>
    <property type="evidence" value="ECO:0007669"/>
    <property type="project" value="UniProtKB-SubCell"/>
</dbReference>
<comment type="subcellular location">
    <subcellularLocation>
        <location evidence="8">Cytoplasm</location>
    </subcellularLocation>
</comment>